<evidence type="ECO:0000256" key="1">
    <source>
        <dbReference type="ARBA" id="ARBA00022598"/>
    </source>
</evidence>
<name>A0A4V1J078_ROZAC</name>
<dbReference type="Pfam" id="PF03133">
    <property type="entry name" value="TTL"/>
    <property type="match status" value="1"/>
</dbReference>
<organism evidence="4 5">
    <name type="scientific">Rozella allomycis (strain CSF55)</name>
    <dbReference type="NCBI Taxonomy" id="988480"/>
    <lineage>
        <taxon>Eukaryota</taxon>
        <taxon>Fungi</taxon>
        <taxon>Fungi incertae sedis</taxon>
        <taxon>Cryptomycota</taxon>
        <taxon>Cryptomycota incertae sedis</taxon>
        <taxon>Rozella</taxon>
    </lineage>
</organism>
<gene>
    <name evidence="4" type="ORF">ROZALSC1DRAFT_21231</name>
</gene>
<accession>A0A4V1J078</accession>
<dbReference type="Proteomes" id="UP000281549">
    <property type="component" value="Unassembled WGS sequence"/>
</dbReference>
<dbReference type="PROSITE" id="PS51221">
    <property type="entry name" value="TTL"/>
    <property type="match status" value="1"/>
</dbReference>
<dbReference type="EMBL" id="ML005040">
    <property type="protein sequence ID" value="RKP20609.1"/>
    <property type="molecule type" value="Genomic_DNA"/>
</dbReference>
<dbReference type="AlphaFoldDB" id="A0A4V1J078"/>
<reference evidence="5" key="1">
    <citation type="journal article" date="2018" name="Nat. Microbiol.">
        <title>Leveraging single-cell genomics to expand the fungal tree of life.</title>
        <authorList>
            <person name="Ahrendt S.R."/>
            <person name="Quandt C.A."/>
            <person name="Ciobanu D."/>
            <person name="Clum A."/>
            <person name="Salamov A."/>
            <person name="Andreopoulos B."/>
            <person name="Cheng J.F."/>
            <person name="Woyke T."/>
            <person name="Pelin A."/>
            <person name="Henrissat B."/>
            <person name="Reynolds N.K."/>
            <person name="Benny G.L."/>
            <person name="Smith M.E."/>
            <person name="James T.Y."/>
            <person name="Grigoriev I.V."/>
        </authorList>
    </citation>
    <scope>NUCLEOTIDE SEQUENCE [LARGE SCALE GENOMIC DNA]</scope>
    <source>
        <strain evidence="5">CSF55</strain>
    </source>
</reference>
<dbReference type="GO" id="GO:0015631">
    <property type="term" value="F:tubulin binding"/>
    <property type="evidence" value="ECO:0007669"/>
    <property type="project" value="TreeGrafter"/>
</dbReference>
<dbReference type="PANTHER" id="PTHR12241">
    <property type="entry name" value="TUBULIN POLYGLUTAMYLASE"/>
    <property type="match status" value="1"/>
</dbReference>
<evidence type="ECO:0000313" key="5">
    <source>
        <dbReference type="Proteomes" id="UP000281549"/>
    </source>
</evidence>
<evidence type="ECO:0000313" key="4">
    <source>
        <dbReference type="EMBL" id="RKP20609.1"/>
    </source>
</evidence>
<proteinExistence type="predicted"/>
<dbReference type="GO" id="GO:0036064">
    <property type="term" value="C:ciliary basal body"/>
    <property type="evidence" value="ECO:0007669"/>
    <property type="project" value="TreeGrafter"/>
</dbReference>
<protein>
    <submittedName>
        <fullName evidence="4">TTL-domain-containing protein</fullName>
    </submittedName>
</protein>
<sequence>MATDIMSEKVISISNSLSSSTIISNDEDSRFKISKLPDPSPAKKKRHPVIINSLEFKYCAKKAGYKLAVDPKESWMVYCYADFTRCAKEKRVKFFIAKPDSGSQGRGIFLFKDPSLINANSNMIVQKYLHKPYLIDGKKFDMRIYVLITSCDPLRIFLYKEGLGRFATESYKEPNYFNLNKNFDRDSTENKGSKRYLRNGLQYRTLTSVFDLLSQNGHDVDKIWDNIKDVIIKTILVVQNHLKRTHKSCFPNRIIGSSCFEVLGFDIMLDYKLRPWVLEVNHSPSFTCDAEIDFMVKEALISDTFRLLNIKNSERRKFSQNEKVQSKRRLMKKQDKSPSTEFVSKVAKEKDVSGIKAKYLQELEEYENENMGNFERIFPSTNPERQQVYENILSTVQSGLDVETASVKARKAFIEKKRKEDELVNLPFKRTLSNIAATPRYNKPISELQRIRREMESMSIALKRASSARPSLTIGKEHLFNGYLSNDIISISPEKSFLKVQSFVKPKRLGGNLQKAITTESIKIMQRNNSNNTYFWQ</sequence>
<dbReference type="GO" id="GO:0070740">
    <property type="term" value="F:tubulin-glutamic acid ligase activity"/>
    <property type="evidence" value="ECO:0007669"/>
    <property type="project" value="TreeGrafter"/>
</dbReference>
<dbReference type="GO" id="GO:0000226">
    <property type="term" value="P:microtubule cytoskeleton organization"/>
    <property type="evidence" value="ECO:0007669"/>
    <property type="project" value="TreeGrafter"/>
</dbReference>
<dbReference type="PANTHER" id="PTHR12241:SF147">
    <property type="entry name" value="TUBULIN POLYGLUTAMYLASE TTLL7"/>
    <property type="match status" value="1"/>
</dbReference>
<dbReference type="GO" id="GO:0005524">
    <property type="term" value="F:ATP binding"/>
    <property type="evidence" value="ECO:0007669"/>
    <property type="project" value="UniProtKB-KW"/>
</dbReference>
<evidence type="ECO:0000256" key="2">
    <source>
        <dbReference type="ARBA" id="ARBA00022741"/>
    </source>
</evidence>
<evidence type="ECO:0000256" key="3">
    <source>
        <dbReference type="ARBA" id="ARBA00022840"/>
    </source>
</evidence>
<keyword evidence="2" id="KW-0547">Nucleotide-binding</keyword>
<dbReference type="Gene3D" id="3.30.470.20">
    <property type="entry name" value="ATP-grasp fold, B domain"/>
    <property type="match status" value="1"/>
</dbReference>
<dbReference type="InterPro" id="IPR004344">
    <property type="entry name" value="TTL/TTLL_fam"/>
</dbReference>
<dbReference type="SUPFAM" id="SSF56059">
    <property type="entry name" value="Glutathione synthetase ATP-binding domain-like"/>
    <property type="match status" value="1"/>
</dbReference>
<keyword evidence="3" id="KW-0067">ATP-binding</keyword>
<keyword evidence="1" id="KW-0436">Ligase</keyword>